<dbReference type="InterPro" id="IPR036249">
    <property type="entry name" value="Thioredoxin-like_sf"/>
</dbReference>
<dbReference type="PROSITE" id="PS51257">
    <property type="entry name" value="PROKAR_LIPOPROTEIN"/>
    <property type="match status" value="1"/>
</dbReference>
<dbReference type="InterPro" id="IPR013766">
    <property type="entry name" value="Thioredoxin_domain"/>
</dbReference>
<evidence type="ECO:0000259" key="1">
    <source>
        <dbReference type="PROSITE" id="PS51352"/>
    </source>
</evidence>
<dbReference type="EMBL" id="JAFLWD010000009">
    <property type="protein sequence ID" value="MBO0439700.1"/>
    <property type="molecule type" value="Genomic_DNA"/>
</dbReference>
<dbReference type="InterPro" id="IPR046698">
    <property type="entry name" value="PedC-like"/>
</dbReference>
<comment type="caution">
    <text evidence="2">The sequence shown here is derived from an EMBL/GenBank/DDBJ whole genome shotgun (WGS) entry which is preliminary data.</text>
</comment>
<reference evidence="2 3" key="1">
    <citation type="submission" date="2021-03" db="EMBL/GenBank/DDBJ databases">
        <title>Enterococcal diversity collection.</title>
        <authorList>
            <person name="Gilmore M.S."/>
            <person name="Schwartzman J."/>
            <person name="Van Tyne D."/>
            <person name="Martin M."/>
            <person name="Earl A.M."/>
            <person name="Manson A.L."/>
            <person name="Straub T."/>
            <person name="Salamzade R."/>
            <person name="Saavedra J."/>
            <person name="Lebreton F."/>
            <person name="Prichula J."/>
            <person name="Schaufler K."/>
            <person name="Gaca A."/>
            <person name="Sgardioli B."/>
            <person name="Wagenaar J."/>
            <person name="Strong T."/>
        </authorList>
    </citation>
    <scope>NUCLEOTIDE SEQUENCE [LARGE SCALE GENOMIC DNA]</scope>
    <source>
        <strain evidence="2 3">DIV0869a</strain>
    </source>
</reference>
<protein>
    <submittedName>
        <fullName evidence="2">Thioredoxin family protein</fullName>
    </submittedName>
</protein>
<dbReference type="SUPFAM" id="SSF52833">
    <property type="entry name" value="Thioredoxin-like"/>
    <property type="match status" value="1"/>
</dbReference>
<accession>A0ABS3GXY5</accession>
<dbReference type="CDD" id="cd02947">
    <property type="entry name" value="TRX_family"/>
    <property type="match status" value="1"/>
</dbReference>
<evidence type="ECO:0000313" key="3">
    <source>
        <dbReference type="Proteomes" id="UP000664632"/>
    </source>
</evidence>
<evidence type="ECO:0000313" key="2">
    <source>
        <dbReference type="EMBL" id="MBO0439700.1"/>
    </source>
</evidence>
<keyword evidence="3" id="KW-1185">Reference proteome</keyword>
<dbReference type="Pfam" id="PF20207">
    <property type="entry name" value="DUF6568"/>
    <property type="match status" value="1"/>
</dbReference>
<gene>
    <name evidence="2" type="ORF">JZO69_04975</name>
</gene>
<sequence>MKRISLIILIILFLVGCSPKESLTEIPKEQLIEHVLPQQGTAILYFGRDSCPHCKKFFPKLNKVMKKQGKVLYYYNIDTHREDSLLPKEMKKFQVEEIPLLVIYKNKTITATLMGDKSEKEIENFINQAT</sequence>
<organism evidence="2 3">
    <name type="scientific">Candidatus Enterococcus ikei</name>
    <dbReference type="NCBI Taxonomy" id="2815326"/>
    <lineage>
        <taxon>Bacteria</taxon>
        <taxon>Bacillati</taxon>
        <taxon>Bacillota</taxon>
        <taxon>Bacilli</taxon>
        <taxon>Lactobacillales</taxon>
        <taxon>Enterococcaceae</taxon>
        <taxon>Enterococcus</taxon>
    </lineage>
</organism>
<dbReference type="Proteomes" id="UP000664632">
    <property type="component" value="Unassembled WGS sequence"/>
</dbReference>
<name>A0ABS3GXY5_9ENTE</name>
<dbReference type="RefSeq" id="WP_207111783.1">
    <property type="nucleotide sequence ID" value="NZ_JAFLWD010000009.1"/>
</dbReference>
<feature type="domain" description="Thioredoxin" evidence="1">
    <location>
        <begin position="12"/>
        <end position="130"/>
    </location>
</feature>
<dbReference type="Gene3D" id="3.40.30.10">
    <property type="entry name" value="Glutaredoxin"/>
    <property type="match status" value="1"/>
</dbReference>
<dbReference type="PROSITE" id="PS51352">
    <property type="entry name" value="THIOREDOXIN_2"/>
    <property type="match status" value="1"/>
</dbReference>
<proteinExistence type="predicted"/>